<reference evidence="3 4" key="1">
    <citation type="submission" date="2015-07" db="EMBL/GenBank/DDBJ databases">
        <authorList>
            <person name="Noorani M."/>
        </authorList>
    </citation>
    <scope>NUCLEOTIDE SEQUENCE [LARGE SCALE GENOMIC DNA]</scope>
    <source>
        <strain evidence="3 4">CECT 5088</strain>
    </source>
</reference>
<dbReference type="STRING" id="282197.SAMN04488517_101291"/>
<accession>A0A0M6XJJ8</accession>
<gene>
    <name evidence="3" type="ORF">JAN5088_00126</name>
</gene>
<keyword evidence="2" id="KW-0472">Membrane</keyword>
<dbReference type="RefSeq" id="WP_144431841.1">
    <property type="nucleotide sequence ID" value="NZ_CXPG01000009.1"/>
</dbReference>
<name>A0A0M6XJJ8_9RHOB</name>
<feature type="region of interest" description="Disordered" evidence="1">
    <location>
        <begin position="217"/>
        <end position="236"/>
    </location>
</feature>
<organism evidence="3 4">
    <name type="scientific">Jannaschia rubra</name>
    <dbReference type="NCBI Taxonomy" id="282197"/>
    <lineage>
        <taxon>Bacteria</taxon>
        <taxon>Pseudomonadati</taxon>
        <taxon>Pseudomonadota</taxon>
        <taxon>Alphaproteobacteria</taxon>
        <taxon>Rhodobacterales</taxon>
        <taxon>Roseobacteraceae</taxon>
        <taxon>Jannaschia</taxon>
    </lineage>
</organism>
<evidence type="ECO:0000313" key="4">
    <source>
        <dbReference type="Proteomes" id="UP000048908"/>
    </source>
</evidence>
<dbReference type="AlphaFoldDB" id="A0A0M6XJJ8"/>
<proteinExistence type="predicted"/>
<protein>
    <recommendedName>
        <fullName evidence="5">DUF4760 domain-containing protein</fullName>
    </recommendedName>
</protein>
<dbReference type="EMBL" id="CXPG01000009">
    <property type="protein sequence ID" value="CTQ31370.1"/>
    <property type="molecule type" value="Genomic_DNA"/>
</dbReference>
<sequence length="236" mass="26858">MTPAEMQQLALIVNPDGPWSLGFWIKIGGFVIAGAGLLFAGWQIRQLSQQLAQSNEVFKADHDRTRRENLVNTLRHYTAGTKPEHNKMVQLLDRMSEDQLINLWEAKPITLGGELKEFACSALRREFPDAYERHCKDREPVQFTHGESMQLRYIMLDVLNHYEVCLAPWHLGIADEEAMESQFKALVDRKDGKHKLDAARNIIGPDRFPASKAFKDKLFPPEGKIQPAKPQLGQGQ</sequence>
<feature type="transmembrane region" description="Helical" evidence="2">
    <location>
        <begin position="23"/>
        <end position="42"/>
    </location>
</feature>
<keyword evidence="2" id="KW-1133">Transmembrane helix</keyword>
<evidence type="ECO:0008006" key="5">
    <source>
        <dbReference type="Google" id="ProtNLM"/>
    </source>
</evidence>
<evidence type="ECO:0000256" key="1">
    <source>
        <dbReference type="SAM" id="MobiDB-lite"/>
    </source>
</evidence>
<evidence type="ECO:0000256" key="2">
    <source>
        <dbReference type="SAM" id="Phobius"/>
    </source>
</evidence>
<dbReference type="Proteomes" id="UP000048908">
    <property type="component" value="Unassembled WGS sequence"/>
</dbReference>
<keyword evidence="4" id="KW-1185">Reference proteome</keyword>
<evidence type="ECO:0000313" key="3">
    <source>
        <dbReference type="EMBL" id="CTQ31370.1"/>
    </source>
</evidence>
<keyword evidence="2" id="KW-0812">Transmembrane</keyword>